<dbReference type="SFLD" id="SFLDG01129">
    <property type="entry name" value="C1.5:_HAD__Beta-PGM__Phosphata"/>
    <property type="match status" value="1"/>
</dbReference>
<dbReference type="InterPro" id="IPR036412">
    <property type="entry name" value="HAD-like_sf"/>
</dbReference>
<dbReference type="EMBL" id="CCSD01000107">
    <property type="protein sequence ID" value="CDZ92051.1"/>
    <property type="molecule type" value="Genomic_DNA"/>
</dbReference>
<sequence length="236" mass="24845">MGGVTTLADLHPLLLPAPVVLFDLDGTLTDSAAGVIDGFRHALATVGAPEPAHDEPQRVLGPPMIDTLRGLGLDEQQVHRALTAYIERYDERGWAENSVFDGVATMLGRVRDAGSRLAVATSKNQNFAVRILEHFELAGHFDFIGGASDDGTRRAKGDVIAHSLVALGVDPVAAEDGGTGGVVMVGDREHDVTGAARWGIPTVFVEWGYGAADEAAAAHRSTSSVGELTRMLTGDR</sequence>
<evidence type="ECO:0000313" key="1">
    <source>
        <dbReference type="EMBL" id="CDZ92051.1"/>
    </source>
</evidence>
<dbReference type="InterPro" id="IPR023198">
    <property type="entry name" value="PGP-like_dom2"/>
</dbReference>
<dbReference type="PANTHER" id="PTHR43434:SF20">
    <property type="entry name" value="5'-NUCLEOTIDASE"/>
    <property type="match status" value="1"/>
</dbReference>
<accession>A0A098BWF7</accession>
<protein>
    <submittedName>
        <fullName evidence="1">Hydrolase</fullName>
    </submittedName>
</protein>
<dbReference type="AlphaFoldDB" id="A0A098BWF7"/>
<dbReference type="GO" id="GO:0016787">
    <property type="term" value="F:hydrolase activity"/>
    <property type="evidence" value="ECO:0007669"/>
    <property type="project" value="UniProtKB-KW"/>
</dbReference>
<dbReference type="Gene3D" id="1.10.150.240">
    <property type="entry name" value="Putative phosphatase, domain 2"/>
    <property type="match status" value="1"/>
</dbReference>
<keyword evidence="1" id="KW-0378">Hydrolase</keyword>
<dbReference type="SFLD" id="SFLDS00003">
    <property type="entry name" value="Haloacid_Dehalogenase"/>
    <property type="match status" value="1"/>
</dbReference>
<dbReference type="InterPro" id="IPR050155">
    <property type="entry name" value="HAD-like_hydrolase_sf"/>
</dbReference>
<organism evidence="1 2">
    <name type="scientific">Rhodococcus ruber</name>
    <dbReference type="NCBI Taxonomy" id="1830"/>
    <lineage>
        <taxon>Bacteria</taxon>
        <taxon>Bacillati</taxon>
        <taxon>Actinomycetota</taxon>
        <taxon>Actinomycetes</taxon>
        <taxon>Mycobacteriales</taxon>
        <taxon>Nocardiaceae</taxon>
        <taxon>Rhodococcus</taxon>
    </lineage>
</organism>
<dbReference type="InterPro" id="IPR023214">
    <property type="entry name" value="HAD_sf"/>
</dbReference>
<dbReference type="RefSeq" id="WP_017680350.1">
    <property type="nucleotide sequence ID" value="NZ_JABFDS010000008.1"/>
</dbReference>
<proteinExistence type="predicted"/>
<dbReference type="InterPro" id="IPR041492">
    <property type="entry name" value="HAD_2"/>
</dbReference>
<gene>
    <name evidence="1" type="ORF">RHRU231_910090</name>
</gene>
<dbReference type="Pfam" id="PF13419">
    <property type="entry name" value="HAD_2"/>
    <property type="match status" value="1"/>
</dbReference>
<dbReference type="GO" id="GO:0004713">
    <property type="term" value="F:protein tyrosine kinase activity"/>
    <property type="evidence" value="ECO:0007669"/>
    <property type="project" value="TreeGrafter"/>
</dbReference>
<dbReference type="Proteomes" id="UP000042997">
    <property type="component" value="Unassembled WGS sequence"/>
</dbReference>
<dbReference type="Gene3D" id="3.40.50.1000">
    <property type="entry name" value="HAD superfamily/HAD-like"/>
    <property type="match status" value="1"/>
</dbReference>
<reference evidence="1 2" key="1">
    <citation type="journal article" date="2014" name="Genome Announc.">
        <title>Draft Genome Sequence of Propane- and Butane-Oxidizing Actinobacterium Rhodococcus ruber IEGM 231.</title>
        <authorList>
            <person name="Ivshina I.B."/>
            <person name="Kuyukina M.S."/>
            <person name="Krivoruchko A.V."/>
            <person name="Barbe V."/>
            <person name="Fischer C."/>
        </authorList>
    </citation>
    <scope>NUCLEOTIDE SEQUENCE [LARGE SCALE GENOMIC DNA]</scope>
</reference>
<dbReference type="GO" id="GO:0005829">
    <property type="term" value="C:cytosol"/>
    <property type="evidence" value="ECO:0007669"/>
    <property type="project" value="TreeGrafter"/>
</dbReference>
<dbReference type="SUPFAM" id="SSF56784">
    <property type="entry name" value="HAD-like"/>
    <property type="match status" value="1"/>
</dbReference>
<dbReference type="eggNOG" id="COG0546">
    <property type="taxonomic scope" value="Bacteria"/>
</dbReference>
<evidence type="ECO:0000313" key="2">
    <source>
        <dbReference type="Proteomes" id="UP000042997"/>
    </source>
</evidence>
<dbReference type="PANTHER" id="PTHR43434">
    <property type="entry name" value="PHOSPHOGLYCOLATE PHOSPHATASE"/>
    <property type="match status" value="1"/>
</dbReference>
<name>A0A098BWF7_9NOCA</name>